<organism evidence="3 4">
    <name type="scientific">Heterodera schachtii</name>
    <name type="common">Sugarbeet cyst nematode worm</name>
    <name type="synonym">Tylenchus schachtii</name>
    <dbReference type="NCBI Taxonomy" id="97005"/>
    <lineage>
        <taxon>Eukaryota</taxon>
        <taxon>Metazoa</taxon>
        <taxon>Ecdysozoa</taxon>
        <taxon>Nematoda</taxon>
        <taxon>Chromadorea</taxon>
        <taxon>Rhabditida</taxon>
        <taxon>Tylenchina</taxon>
        <taxon>Tylenchomorpha</taxon>
        <taxon>Tylenchoidea</taxon>
        <taxon>Heteroderidae</taxon>
        <taxon>Heteroderinae</taxon>
        <taxon>Heterodera</taxon>
    </lineage>
</organism>
<feature type="region of interest" description="Disordered" evidence="1">
    <location>
        <begin position="265"/>
        <end position="403"/>
    </location>
</feature>
<comment type="caution">
    <text evidence="3">The sequence shown here is derived from an EMBL/GenBank/DDBJ whole genome shotgun (WGS) entry which is preliminary data.</text>
</comment>
<evidence type="ECO:0000256" key="2">
    <source>
        <dbReference type="SAM" id="SignalP"/>
    </source>
</evidence>
<evidence type="ECO:0000313" key="4">
    <source>
        <dbReference type="Proteomes" id="UP001620645"/>
    </source>
</evidence>
<keyword evidence="4" id="KW-1185">Reference proteome</keyword>
<name>A0ABD2IA28_HETSC</name>
<proteinExistence type="predicted"/>
<evidence type="ECO:0000256" key="1">
    <source>
        <dbReference type="SAM" id="MobiDB-lite"/>
    </source>
</evidence>
<reference evidence="3 4" key="1">
    <citation type="submission" date="2024-10" db="EMBL/GenBank/DDBJ databases">
        <authorList>
            <person name="Kim D."/>
        </authorList>
    </citation>
    <scope>NUCLEOTIDE SEQUENCE [LARGE SCALE GENOMIC DNA]</scope>
    <source>
        <strain evidence="3">Taebaek</strain>
    </source>
</reference>
<gene>
    <name evidence="3" type="ORF">niasHS_013678</name>
</gene>
<dbReference type="AlphaFoldDB" id="A0ABD2IA28"/>
<feature type="compositionally biased region" description="Polar residues" evidence="1">
    <location>
        <begin position="94"/>
        <end position="132"/>
    </location>
</feature>
<dbReference type="Proteomes" id="UP001620645">
    <property type="component" value="Unassembled WGS sequence"/>
</dbReference>
<feature type="region of interest" description="Disordered" evidence="1">
    <location>
        <begin position="61"/>
        <end position="141"/>
    </location>
</feature>
<feature type="compositionally biased region" description="Low complexity" evidence="1">
    <location>
        <begin position="265"/>
        <end position="283"/>
    </location>
</feature>
<protein>
    <submittedName>
        <fullName evidence="3">Uncharacterized protein</fullName>
    </submittedName>
</protein>
<keyword evidence="2" id="KW-0732">Signal</keyword>
<feature type="compositionally biased region" description="Low complexity" evidence="1">
    <location>
        <begin position="63"/>
        <end position="79"/>
    </location>
</feature>
<feature type="chain" id="PRO_5044848892" evidence="2">
    <location>
        <begin position="25"/>
        <end position="493"/>
    </location>
</feature>
<feature type="region of interest" description="Disordered" evidence="1">
    <location>
        <begin position="473"/>
        <end position="493"/>
    </location>
</feature>
<feature type="compositionally biased region" description="Basic residues" evidence="1">
    <location>
        <begin position="307"/>
        <end position="316"/>
    </location>
</feature>
<dbReference type="EMBL" id="JBICCN010000339">
    <property type="protein sequence ID" value="KAL3076131.1"/>
    <property type="molecule type" value="Genomic_DNA"/>
</dbReference>
<feature type="signal peptide" evidence="2">
    <location>
        <begin position="1"/>
        <end position="24"/>
    </location>
</feature>
<evidence type="ECO:0000313" key="3">
    <source>
        <dbReference type="EMBL" id="KAL3076131.1"/>
    </source>
</evidence>
<sequence length="493" mass="55333">MHYYQLGFHILLLSVIGLLYQAHGHENDEDQTGYENLTEQDMNEMCMDPGLIAGIMKARAETGQAQSNAQGQQANNSHPTSPPRPPATGPTVTQSAPSRPTVTAPSRPTVTAPSRPTVTESAPSRPTVTQQQNEDDDDDDDFQENLQRAFRESEQDFQSKNNAIYEENLRRTLAESAQALNNDDDVYEENLRRALADSAQAIQSNNDHDFQNIIEASKRESALEEEKQFELARTLSMGHSRNNYDNGVGSDNEDIETQQALIRSFSVQSNQRRNNRVSNPQPSNDREFNAEQYYGEASSSGNANVTKPKKKKKKDGNKKTEAEMPLLSSLSSSSSSSTRRLTRSRTTTKVKEEPSTSAGSLRRSKTKKETRKEKEESSSAGSPRRSKTKKDDTTKEKGKNPLQKFTKSLSSMFSRQITCFQDVFIPLKYNTGVTDLLRIIYVSVDAALRRLHFDAWLALYCSELNRVLTQLDKAPPDQQQRSMELIRQNDGPP</sequence>
<feature type="compositionally biased region" description="Basic and acidic residues" evidence="1">
    <location>
        <begin position="389"/>
        <end position="399"/>
    </location>
</feature>
<accession>A0ABD2IA28</accession>
<feature type="compositionally biased region" description="Low complexity" evidence="1">
    <location>
        <begin position="326"/>
        <end position="339"/>
    </location>
</feature>